<dbReference type="InterPro" id="IPR018485">
    <property type="entry name" value="FGGY_C"/>
</dbReference>
<dbReference type="AlphaFoldDB" id="A0A9D1ICP7"/>
<reference evidence="10" key="2">
    <citation type="journal article" date="2021" name="PeerJ">
        <title>Extensive microbial diversity within the chicken gut microbiome revealed by metagenomics and culture.</title>
        <authorList>
            <person name="Gilroy R."/>
            <person name="Ravi A."/>
            <person name="Getino M."/>
            <person name="Pursley I."/>
            <person name="Horton D.L."/>
            <person name="Alikhan N.F."/>
            <person name="Baker D."/>
            <person name="Gharbi K."/>
            <person name="Hall N."/>
            <person name="Watson M."/>
            <person name="Adriaenssens E.M."/>
            <person name="Foster-Nyarko E."/>
            <person name="Jarju S."/>
            <person name="Secka A."/>
            <person name="Antonio M."/>
            <person name="Oren A."/>
            <person name="Chaudhuri R.R."/>
            <person name="La Ragione R."/>
            <person name="Hildebrand F."/>
            <person name="Pallen M.J."/>
        </authorList>
    </citation>
    <scope>NUCLEOTIDE SEQUENCE</scope>
    <source>
        <strain evidence="10">ChiHcec3-11533</strain>
    </source>
</reference>
<dbReference type="InterPro" id="IPR043129">
    <property type="entry name" value="ATPase_NBD"/>
</dbReference>
<name>A0A9D1ICP7_9FIRM</name>
<keyword evidence="7" id="KW-0684">Rhamnose metabolism</keyword>
<evidence type="ECO:0000256" key="6">
    <source>
        <dbReference type="ARBA" id="ARBA00023157"/>
    </source>
</evidence>
<evidence type="ECO:0000259" key="8">
    <source>
        <dbReference type="Pfam" id="PF00370"/>
    </source>
</evidence>
<dbReference type="InterPro" id="IPR013449">
    <property type="entry name" value="Rhamnulokinase"/>
</dbReference>
<dbReference type="PANTHER" id="PTHR10196">
    <property type="entry name" value="SUGAR KINASE"/>
    <property type="match status" value="1"/>
</dbReference>
<accession>A0A9D1ICP7</accession>
<feature type="domain" description="Carbohydrate kinase FGGY C-terminal" evidence="9">
    <location>
        <begin position="270"/>
        <end position="457"/>
    </location>
</feature>
<dbReference type="GO" id="GO:0019301">
    <property type="term" value="P:rhamnose catabolic process"/>
    <property type="evidence" value="ECO:0007669"/>
    <property type="project" value="InterPro"/>
</dbReference>
<feature type="domain" description="Carbohydrate kinase FGGY N-terminal" evidence="8">
    <location>
        <begin position="15"/>
        <end position="258"/>
    </location>
</feature>
<evidence type="ECO:0000256" key="3">
    <source>
        <dbReference type="ARBA" id="ARBA00022741"/>
    </source>
</evidence>
<dbReference type="Gene3D" id="3.30.420.40">
    <property type="match status" value="2"/>
</dbReference>
<dbReference type="Pfam" id="PF02782">
    <property type="entry name" value="FGGY_C"/>
    <property type="match status" value="1"/>
</dbReference>
<protein>
    <recommendedName>
        <fullName evidence="12">Rhamnulokinase</fullName>
    </recommendedName>
</protein>
<comment type="caution">
    <text evidence="10">The sequence shown here is derived from an EMBL/GenBank/DDBJ whole genome shotgun (WGS) entry which is preliminary data.</text>
</comment>
<dbReference type="Proteomes" id="UP000824072">
    <property type="component" value="Unassembled WGS sequence"/>
</dbReference>
<comment type="similarity">
    <text evidence="1">Belongs to the FGGY kinase family.</text>
</comment>
<evidence type="ECO:0000313" key="10">
    <source>
        <dbReference type="EMBL" id="HIU34371.1"/>
    </source>
</evidence>
<dbReference type="PANTHER" id="PTHR10196:SF93">
    <property type="entry name" value="L-RHAMNULOKINASE"/>
    <property type="match status" value="1"/>
</dbReference>
<dbReference type="CDD" id="cd07771">
    <property type="entry name" value="ASKHA_NBD_FGGY_RhaB-like"/>
    <property type="match status" value="1"/>
</dbReference>
<reference evidence="10" key="1">
    <citation type="submission" date="2020-10" db="EMBL/GenBank/DDBJ databases">
        <authorList>
            <person name="Gilroy R."/>
        </authorList>
    </citation>
    <scope>NUCLEOTIDE SEQUENCE</scope>
    <source>
        <strain evidence="10">ChiHcec3-11533</strain>
    </source>
</reference>
<dbReference type="GO" id="GO:0008993">
    <property type="term" value="F:rhamnulokinase activity"/>
    <property type="evidence" value="ECO:0007669"/>
    <property type="project" value="InterPro"/>
</dbReference>
<dbReference type="GO" id="GO:0006071">
    <property type="term" value="P:glycerol metabolic process"/>
    <property type="evidence" value="ECO:0007669"/>
    <property type="project" value="TreeGrafter"/>
</dbReference>
<keyword evidence="3" id="KW-0547">Nucleotide-binding</keyword>
<evidence type="ECO:0000256" key="4">
    <source>
        <dbReference type="ARBA" id="ARBA00022777"/>
    </source>
</evidence>
<dbReference type="GO" id="GO:0005829">
    <property type="term" value="C:cytosol"/>
    <property type="evidence" value="ECO:0007669"/>
    <property type="project" value="TreeGrafter"/>
</dbReference>
<dbReference type="Pfam" id="PF00370">
    <property type="entry name" value="FGGY_N"/>
    <property type="match status" value="1"/>
</dbReference>
<keyword evidence="4" id="KW-0418">Kinase</keyword>
<dbReference type="GO" id="GO:0005524">
    <property type="term" value="F:ATP binding"/>
    <property type="evidence" value="ECO:0007669"/>
    <property type="project" value="UniProtKB-KW"/>
</dbReference>
<dbReference type="InterPro" id="IPR018484">
    <property type="entry name" value="FGGY_N"/>
</dbReference>
<evidence type="ECO:0000256" key="5">
    <source>
        <dbReference type="ARBA" id="ARBA00022840"/>
    </source>
</evidence>
<evidence type="ECO:0000256" key="1">
    <source>
        <dbReference type="ARBA" id="ARBA00009156"/>
    </source>
</evidence>
<evidence type="ECO:0000256" key="7">
    <source>
        <dbReference type="ARBA" id="ARBA00023308"/>
    </source>
</evidence>
<proteinExistence type="inferred from homology"/>
<organism evidence="10 11">
    <name type="scientific">Candidatus Pullichristensenella excrementigallinarum</name>
    <dbReference type="NCBI Taxonomy" id="2840907"/>
    <lineage>
        <taxon>Bacteria</taxon>
        <taxon>Bacillati</taxon>
        <taxon>Bacillota</taxon>
        <taxon>Clostridia</taxon>
        <taxon>Candidatus Pullichristensenella</taxon>
    </lineage>
</organism>
<evidence type="ECO:0000259" key="9">
    <source>
        <dbReference type="Pfam" id="PF02782"/>
    </source>
</evidence>
<dbReference type="EMBL" id="DVMU01000166">
    <property type="protein sequence ID" value="HIU34371.1"/>
    <property type="molecule type" value="Genomic_DNA"/>
</dbReference>
<sequence>MDKIERAGLNSRPPYHIAIDIGAGSGRLFVGYRENGRLRLDELHRFRTDDLVLKDQHVRNIYRWQEEVLEGLKRFVKKYGDRLESLGADSFGSDLVFLDAQGNIPKMPVAYRYAQPSEKALEILNSFGAERMYAICGNHTMKNDSVLQIIEEGLRENSVLGHARGLLFFGDIFQYFLCGNACNELSMASYSKMVNQKTWQWEEEIFRFFGIHASLKMPIVRSGDKLGKVFAEICEFVGLKNQPEVVTPAIHDTSDAAFAMPDRRPGTYFNSSGSWSLLGTVLDQPVLTREAWEFNASNSNMPIDRHMFKKNVAGLWVMQRCQKEWEKYSFAEIAKMAEEVRDNRYYFDPDEERFFNPHSMSEEIAKSVAERYGAAVDPEDAARVSRIAFESLALKYRYTLERLGAICGVPAQRLFIVGGGCQNRLLNRLAANACGIAVYAGIPEASVAGNILCQMYGMGEISGEEEAHELMRNSFPIEEYLPEEQALWEEKYAAFLKMLP</sequence>
<dbReference type="SUPFAM" id="SSF53067">
    <property type="entry name" value="Actin-like ATPase domain"/>
    <property type="match status" value="2"/>
</dbReference>
<gene>
    <name evidence="10" type="ORF">IAB02_07390</name>
</gene>
<keyword evidence="2" id="KW-0808">Transferase</keyword>
<evidence type="ECO:0008006" key="12">
    <source>
        <dbReference type="Google" id="ProtNLM"/>
    </source>
</evidence>
<keyword evidence="6" id="KW-1015">Disulfide bond</keyword>
<evidence type="ECO:0000313" key="11">
    <source>
        <dbReference type="Proteomes" id="UP000824072"/>
    </source>
</evidence>
<keyword evidence="5" id="KW-0067">ATP-binding</keyword>
<dbReference type="GO" id="GO:0004370">
    <property type="term" value="F:glycerol kinase activity"/>
    <property type="evidence" value="ECO:0007669"/>
    <property type="project" value="TreeGrafter"/>
</dbReference>
<evidence type="ECO:0000256" key="2">
    <source>
        <dbReference type="ARBA" id="ARBA00022679"/>
    </source>
</evidence>